<dbReference type="InterPro" id="IPR036388">
    <property type="entry name" value="WH-like_DNA-bd_sf"/>
</dbReference>
<keyword evidence="3" id="KW-0902">Two-component regulatory system</keyword>
<organism evidence="10">
    <name type="scientific">uncultured Eubacteriales bacterium</name>
    <dbReference type="NCBI Taxonomy" id="172733"/>
    <lineage>
        <taxon>Bacteria</taxon>
        <taxon>Bacillati</taxon>
        <taxon>Bacillota</taxon>
        <taxon>Clostridia</taxon>
        <taxon>Eubacteriales</taxon>
        <taxon>environmental samples</taxon>
    </lineage>
</organism>
<dbReference type="AlphaFoldDB" id="A0A212JMK7"/>
<dbReference type="PROSITE" id="PS50110">
    <property type="entry name" value="RESPONSE_REGULATORY"/>
    <property type="match status" value="1"/>
</dbReference>
<dbReference type="PANTHER" id="PTHR48111">
    <property type="entry name" value="REGULATOR OF RPOS"/>
    <property type="match status" value="1"/>
</dbReference>
<dbReference type="SUPFAM" id="SSF46894">
    <property type="entry name" value="C-terminal effector domain of the bipartite response regulators"/>
    <property type="match status" value="1"/>
</dbReference>
<keyword evidence="5" id="KW-0238">DNA-binding</keyword>
<evidence type="ECO:0000256" key="3">
    <source>
        <dbReference type="ARBA" id="ARBA00023012"/>
    </source>
</evidence>
<dbReference type="EMBL" id="FLUN01000001">
    <property type="protein sequence ID" value="SBW00679.1"/>
    <property type="molecule type" value="Genomic_DNA"/>
</dbReference>
<evidence type="ECO:0000256" key="6">
    <source>
        <dbReference type="ARBA" id="ARBA00023163"/>
    </source>
</evidence>
<evidence type="ECO:0000313" key="10">
    <source>
        <dbReference type="EMBL" id="SBW00679.1"/>
    </source>
</evidence>
<name>A0A212JMK7_9FIRM</name>
<protein>
    <recommendedName>
        <fullName evidence="1">Stage 0 sporulation protein A homolog</fullName>
    </recommendedName>
</protein>
<evidence type="ECO:0000256" key="2">
    <source>
        <dbReference type="ARBA" id="ARBA00022553"/>
    </source>
</evidence>
<evidence type="ECO:0000256" key="1">
    <source>
        <dbReference type="ARBA" id="ARBA00018672"/>
    </source>
</evidence>
<dbReference type="Gene3D" id="1.10.10.10">
    <property type="entry name" value="Winged helix-like DNA-binding domain superfamily/Winged helix DNA-binding domain"/>
    <property type="match status" value="1"/>
</dbReference>
<evidence type="ECO:0000259" key="9">
    <source>
        <dbReference type="PROSITE" id="PS50110"/>
    </source>
</evidence>
<dbReference type="GO" id="GO:0006355">
    <property type="term" value="P:regulation of DNA-templated transcription"/>
    <property type="evidence" value="ECO:0007669"/>
    <property type="project" value="InterPro"/>
</dbReference>
<dbReference type="InterPro" id="IPR039420">
    <property type="entry name" value="WalR-like"/>
</dbReference>
<keyword evidence="4" id="KW-0805">Transcription regulation</keyword>
<dbReference type="GO" id="GO:0000156">
    <property type="term" value="F:phosphorelay response regulator activity"/>
    <property type="evidence" value="ECO:0007669"/>
    <property type="project" value="TreeGrafter"/>
</dbReference>
<keyword evidence="6" id="KW-0804">Transcription</keyword>
<dbReference type="SUPFAM" id="SSF52172">
    <property type="entry name" value="CheY-like"/>
    <property type="match status" value="1"/>
</dbReference>
<comment type="function">
    <text evidence="7">May play the central regulatory role in sporulation. It may be an element of the effector pathway responsible for the activation of sporulation genes in response to nutritional stress. Spo0A may act in concert with spo0H (a sigma factor) to control the expression of some genes that are critical to the sporulation process.</text>
</comment>
<dbReference type="SMART" id="SM00448">
    <property type="entry name" value="REC"/>
    <property type="match status" value="1"/>
</dbReference>
<feature type="domain" description="Response regulatory" evidence="9">
    <location>
        <begin position="3"/>
        <end position="117"/>
    </location>
</feature>
<dbReference type="GO" id="GO:0000976">
    <property type="term" value="F:transcription cis-regulatory region binding"/>
    <property type="evidence" value="ECO:0007669"/>
    <property type="project" value="TreeGrafter"/>
</dbReference>
<gene>
    <name evidence="10" type="ORF">KL86CLO1_11375</name>
</gene>
<sequence length="361" mass="41022">MMRAIVVDDEWAAGQWLGLQLAETKLVQVTHILQNPLELLPCLQKSQTDVVFLDIAMPELTGLELAELLRELKCPPVVIFVTAYTEYALNAFKVDALDYVVKPVHDVELRRVLEKVLKQRTGIKGVSNRSGEGNQFFFPVADATLHFQTAKCEELFFYLLMKSGQTAPKWPLIETLWPNGSPDKGESNLRTTVFRLNQSLEESRLDLRIKAVKGAYCFISPSLGQKPILIQPFPPPEALEKAEGSLVEVLRRYNFLQFIAQADYLWSVTSKQFESAYLNWAIKLTEQCSHAGVPCAQALCYLAEQFPWQEQLVLRAMPCLFREEGPGALICFYRQQQARWNELYGVPLSQSIQQAYETLLS</sequence>
<evidence type="ECO:0000256" key="5">
    <source>
        <dbReference type="ARBA" id="ARBA00023125"/>
    </source>
</evidence>
<dbReference type="InterPro" id="IPR011006">
    <property type="entry name" value="CheY-like_superfamily"/>
</dbReference>
<dbReference type="GO" id="GO:0032993">
    <property type="term" value="C:protein-DNA complex"/>
    <property type="evidence" value="ECO:0007669"/>
    <property type="project" value="TreeGrafter"/>
</dbReference>
<reference evidence="10" key="1">
    <citation type="submission" date="2016-04" db="EMBL/GenBank/DDBJ databases">
        <authorList>
            <person name="Evans L.H."/>
            <person name="Alamgir A."/>
            <person name="Owens N."/>
            <person name="Weber N.D."/>
            <person name="Virtaneva K."/>
            <person name="Barbian K."/>
            <person name="Babar A."/>
            <person name="Rosenke K."/>
        </authorList>
    </citation>
    <scope>NUCLEOTIDE SEQUENCE</scope>
    <source>
        <strain evidence="10">86</strain>
    </source>
</reference>
<evidence type="ECO:0000256" key="4">
    <source>
        <dbReference type="ARBA" id="ARBA00023015"/>
    </source>
</evidence>
<keyword evidence="2 8" id="KW-0597">Phosphoprotein</keyword>
<feature type="modified residue" description="4-aspartylphosphate" evidence="8">
    <location>
        <position position="54"/>
    </location>
</feature>
<proteinExistence type="predicted"/>
<dbReference type="Pfam" id="PF00072">
    <property type="entry name" value="Response_reg"/>
    <property type="match status" value="1"/>
</dbReference>
<dbReference type="PANTHER" id="PTHR48111:SF1">
    <property type="entry name" value="TWO-COMPONENT RESPONSE REGULATOR ORR33"/>
    <property type="match status" value="1"/>
</dbReference>
<dbReference type="GO" id="GO:0005829">
    <property type="term" value="C:cytosol"/>
    <property type="evidence" value="ECO:0007669"/>
    <property type="project" value="TreeGrafter"/>
</dbReference>
<dbReference type="InterPro" id="IPR016032">
    <property type="entry name" value="Sig_transdc_resp-reg_C-effctor"/>
</dbReference>
<evidence type="ECO:0000256" key="8">
    <source>
        <dbReference type="PROSITE-ProRule" id="PRU00169"/>
    </source>
</evidence>
<dbReference type="InterPro" id="IPR001789">
    <property type="entry name" value="Sig_transdc_resp-reg_receiver"/>
</dbReference>
<dbReference type="Gene3D" id="3.40.50.2300">
    <property type="match status" value="1"/>
</dbReference>
<evidence type="ECO:0000256" key="7">
    <source>
        <dbReference type="ARBA" id="ARBA00024867"/>
    </source>
</evidence>
<accession>A0A212JMK7</accession>